<keyword evidence="8" id="KW-0411">Iron-sulfur</keyword>
<sequence>MAVIFDIKQFGIHDGPGIRTTVFLKGCPLNCIWCHNPESQSENIEIMYYQNRCNLCERCVNNCPKKALKIKDKQIVRDEDMCVLCGVCVESCYNKALEIVGFKKDMDYILKEIKKDIMFYEESGGGVTFSGGEPLMQPEFLHDILKSCKKIHINTAVDTSGYTDFSNFEEIADLTDLFLYDLKVIDDDKHKKYTGVSNKIILDNLEKLGQIHENIIVRIPVLPGINTAENDLKDFYAVLRDTGVKEINLLPYHKIGKDKFKRLKKEYRADFLEEPDDELNNKIKEYFEDRDFEVKIGG</sequence>
<dbReference type="SFLD" id="SFLDG01066">
    <property type="entry name" value="organic_radical-activating_enz"/>
    <property type="match status" value="1"/>
</dbReference>
<dbReference type="Pfam" id="PF13353">
    <property type="entry name" value="Fer4_12"/>
    <property type="match status" value="1"/>
</dbReference>
<dbReference type="EMBL" id="VSIX01000160">
    <property type="protein sequence ID" value="TYB30264.1"/>
    <property type="molecule type" value="Genomic_DNA"/>
</dbReference>
<keyword evidence="5" id="KW-0479">Metal-binding</keyword>
<feature type="domain" description="Radical SAM core" evidence="10">
    <location>
        <begin position="13"/>
        <end position="289"/>
    </location>
</feature>
<dbReference type="CDD" id="cd01335">
    <property type="entry name" value="Radical_SAM"/>
    <property type="match status" value="1"/>
</dbReference>
<dbReference type="GO" id="GO:0046872">
    <property type="term" value="F:metal ion binding"/>
    <property type="evidence" value="ECO:0007669"/>
    <property type="project" value="UniProtKB-KW"/>
</dbReference>
<evidence type="ECO:0000256" key="2">
    <source>
        <dbReference type="ARBA" id="ARBA00009777"/>
    </source>
</evidence>
<dbReference type="Pfam" id="PF04055">
    <property type="entry name" value="Radical_SAM"/>
    <property type="match status" value="1"/>
</dbReference>
<dbReference type="PIRSF" id="PIRSF000371">
    <property type="entry name" value="PFL_act_enz"/>
    <property type="match status" value="1"/>
</dbReference>
<dbReference type="PROSITE" id="PS51918">
    <property type="entry name" value="RADICAL_SAM"/>
    <property type="match status" value="1"/>
</dbReference>
<dbReference type="GO" id="GO:0051539">
    <property type="term" value="F:4 iron, 4 sulfur cluster binding"/>
    <property type="evidence" value="ECO:0007669"/>
    <property type="project" value="UniProtKB-KW"/>
</dbReference>
<dbReference type="SUPFAM" id="SSF102114">
    <property type="entry name" value="Radical SAM enzymes"/>
    <property type="match status" value="1"/>
</dbReference>
<dbReference type="InterPro" id="IPR007197">
    <property type="entry name" value="rSAM"/>
</dbReference>
<dbReference type="InterPro" id="IPR012839">
    <property type="entry name" value="Organic_radical_activase"/>
</dbReference>
<evidence type="ECO:0000256" key="3">
    <source>
        <dbReference type="ARBA" id="ARBA00022485"/>
    </source>
</evidence>
<dbReference type="Gene3D" id="3.20.20.70">
    <property type="entry name" value="Aldolase class I"/>
    <property type="match status" value="1"/>
</dbReference>
<dbReference type="Gene3D" id="3.30.70.20">
    <property type="match status" value="1"/>
</dbReference>
<dbReference type="PANTHER" id="PTHR30352:SF4">
    <property type="entry name" value="PYRUVATE FORMATE-LYASE 2-ACTIVATING ENZYME"/>
    <property type="match status" value="1"/>
</dbReference>
<evidence type="ECO:0000256" key="6">
    <source>
        <dbReference type="ARBA" id="ARBA00023002"/>
    </source>
</evidence>
<keyword evidence="7" id="KW-0408">Iron</keyword>
<organism evidence="11 12">
    <name type="scientific">Candidatus Mcinerneyibacterium aminivorans</name>
    <dbReference type="NCBI Taxonomy" id="2703815"/>
    <lineage>
        <taxon>Bacteria</taxon>
        <taxon>Candidatus Macinerneyibacteriota</taxon>
        <taxon>Candidatus Mcinerneyibacteria</taxon>
        <taxon>Candidatus Mcinerneyibacteriales</taxon>
        <taxon>Candidatus Mcinerneyibacteriaceae</taxon>
        <taxon>Candidatus Mcinerneyibacterium</taxon>
    </lineage>
</organism>
<dbReference type="PROSITE" id="PS51379">
    <property type="entry name" value="4FE4S_FER_2"/>
    <property type="match status" value="2"/>
</dbReference>
<evidence type="ECO:0000256" key="5">
    <source>
        <dbReference type="ARBA" id="ARBA00022723"/>
    </source>
</evidence>
<dbReference type="Proteomes" id="UP000324143">
    <property type="component" value="Unassembled WGS sequence"/>
</dbReference>
<name>A0A5D0M942_9BACT</name>
<keyword evidence="4" id="KW-0949">S-adenosyl-L-methionine</keyword>
<evidence type="ECO:0000256" key="7">
    <source>
        <dbReference type="ARBA" id="ARBA00023004"/>
    </source>
</evidence>
<evidence type="ECO:0000259" key="10">
    <source>
        <dbReference type="PROSITE" id="PS51918"/>
    </source>
</evidence>
<feature type="domain" description="4Fe-4S ferredoxin-type" evidence="9">
    <location>
        <begin position="44"/>
        <end position="72"/>
    </location>
</feature>
<reference evidence="11" key="1">
    <citation type="submission" date="2019-08" db="EMBL/GenBank/DDBJ databases">
        <title>Genomic characterization of a novel candidate phylum (ARYD3) from a high temperature, high salinity tertiary oil reservoir in north central Oklahoma, USA.</title>
        <authorList>
            <person name="Youssef N.H."/>
            <person name="Yadav A."/>
            <person name="Elshahed M.S."/>
        </authorList>
    </citation>
    <scope>NUCLEOTIDE SEQUENCE [LARGE SCALE GENOMIC DNA]</scope>
    <source>
        <strain evidence="11">ARYD3</strain>
    </source>
</reference>
<feature type="domain" description="4Fe-4S ferredoxin-type" evidence="9">
    <location>
        <begin position="73"/>
        <end position="102"/>
    </location>
</feature>
<dbReference type="PROSITE" id="PS01087">
    <property type="entry name" value="RADICAL_ACTIVATING"/>
    <property type="match status" value="1"/>
</dbReference>
<keyword evidence="6" id="KW-0560">Oxidoreductase</keyword>
<evidence type="ECO:0000256" key="8">
    <source>
        <dbReference type="ARBA" id="ARBA00023014"/>
    </source>
</evidence>
<dbReference type="InterPro" id="IPR017896">
    <property type="entry name" value="4Fe4S_Fe-S-bd"/>
</dbReference>
<proteinExistence type="inferred from homology"/>
<evidence type="ECO:0000313" key="12">
    <source>
        <dbReference type="Proteomes" id="UP000324143"/>
    </source>
</evidence>
<dbReference type="InterPro" id="IPR001989">
    <property type="entry name" value="Radical_activat_CS"/>
</dbReference>
<dbReference type="InterPro" id="IPR040074">
    <property type="entry name" value="BssD/PflA/YjjW"/>
</dbReference>
<dbReference type="PANTHER" id="PTHR30352">
    <property type="entry name" value="PYRUVATE FORMATE-LYASE-ACTIVATING ENZYME"/>
    <property type="match status" value="1"/>
</dbReference>
<dbReference type="InterPro" id="IPR013785">
    <property type="entry name" value="Aldolase_TIM"/>
</dbReference>
<dbReference type="SFLD" id="SFLDS00029">
    <property type="entry name" value="Radical_SAM"/>
    <property type="match status" value="1"/>
</dbReference>
<gene>
    <name evidence="11" type="ORF">FXF47_10100</name>
</gene>
<dbReference type="InterPro" id="IPR058240">
    <property type="entry name" value="rSAM_sf"/>
</dbReference>
<comment type="similarity">
    <text evidence="2">Belongs to the organic radical-activating enzymes family.</text>
</comment>
<evidence type="ECO:0000313" key="11">
    <source>
        <dbReference type="EMBL" id="TYB30264.1"/>
    </source>
</evidence>
<comment type="caution">
    <text evidence="11">The sequence shown here is derived from an EMBL/GenBank/DDBJ whole genome shotgun (WGS) entry which is preliminary data.</text>
</comment>
<dbReference type="AlphaFoldDB" id="A0A5D0M942"/>
<dbReference type="GO" id="GO:0016491">
    <property type="term" value="F:oxidoreductase activity"/>
    <property type="evidence" value="ECO:0007669"/>
    <property type="project" value="UniProtKB-KW"/>
</dbReference>
<dbReference type="SUPFAM" id="SSF54862">
    <property type="entry name" value="4Fe-4S ferredoxins"/>
    <property type="match status" value="1"/>
</dbReference>
<evidence type="ECO:0000259" key="9">
    <source>
        <dbReference type="PROSITE" id="PS51379"/>
    </source>
</evidence>
<evidence type="ECO:0000256" key="1">
    <source>
        <dbReference type="ARBA" id="ARBA00001966"/>
    </source>
</evidence>
<comment type="cofactor">
    <cofactor evidence="1">
        <name>[4Fe-4S] cluster</name>
        <dbReference type="ChEBI" id="CHEBI:49883"/>
    </cofactor>
</comment>
<protein>
    <submittedName>
        <fullName evidence="11">Glycyl-radical enzyme activating protein</fullName>
    </submittedName>
</protein>
<keyword evidence="3" id="KW-0004">4Fe-4S</keyword>
<accession>A0A5D0M942</accession>
<dbReference type="InterPro" id="IPR034457">
    <property type="entry name" value="Organic_radical-activating"/>
</dbReference>
<keyword evidence="12" id="KW-1185">Reference proteome</keyword>
<dbReference type="SFLD" id="SFLDG01118">
    <property type="entry name" value="activating_enzymes__group_2"/>
    <property type="match status" value="1"/>
</dbReference>
<dbReference type="NCBIfam" id="TIGR02494">
    <property type="entry name" value="PFLE_PFLC"/>
    <property type="match status" value="1"/>
</dbReference>
<evidence type="ECO:0000256" key="4">
    <source>
        <dbReference type="ARBA" id="ARBA00022691"/>
    </source>
</evidence>